<name>A0A836KJW1_9TRYP</name>
<protein>
    <submittedName>
        <fullName evidence="2">Uncharacterized protein</fullName>
    </submittedName>
</protein>
<proteinExistence type="predicted"/>
<dbReference type="KEGG" id="lmat:92515263"/>
<organism evidence="2 3">
    <name type="scientific">Leishmania martiniquensis</name>
    <dbReference type="NCBI Taxonomy" id="1580590"/>
    <lineage>
        <taxon>Eukaryota</taxon>
        <taxon>Discoba</taxon>
        <taxon>Euglenozoa</taxon>
        <taxon>Kinetoplastea</taxon>
        <taxon>Metakinetoplastina</taxon>
        <taxon>Trypanosomatida</taxon>
        <taxon>Trypanosomatidae</taxon>
        <taxon>Leishmaniinae</taxon>
        <taxon>Leishmania</taxon>
    </lineage>
</organism>
<keyword evidence="3" id="KW-1185">Reference proteome</keyword>
<evidence type="ECO:0000313" key="2">
    <source>
        <dbReference type="EMBL" id="KAG5476946.1"/>
    </source>
</evidence>
<gene>
    <name evidence="2" type="ORF">LSCM1_05279</name>
</gene>
<dbReference type="EMBL" id="JAFEUZ010000025">
    <property type="protein sequence ID" value="KAG5476946.1"/>
    <property type="molecule type" value="Genomic_DNA"/>
</dbReference>
<sequence>MGQQASSVRPNPSNAEVVDAAAEHGIARCAGWTEPPVFEMQNMLCTPSFCPSASGAELGRATCPQSAAGAGGSASSAATTISVLCLETSAQNADQLCKSLVLPPTQRARALQEVSKNVSGVLWHAPVTTSVRALRQFLLEQTALPAPADTTRGGALALHLFAIRDPLRCPDDAADGASSCGSAEASFDLLLALPETMELSTLSADRQLFFFPAVGACAAGCDPITRDHTRASTADSNFAALQHKDVDAEAAACPVTDADGVSSAGRALVLLYSREENFGFDGDDMLLITCCLSICACIAASICCCASAAKNSQALNVADSKPNHTNGGNGVPSYNNGSATAYYGYPSQQEYYSGAPGYGVPPNAYTNSNQNPLYRPQPQPNYYGGTSQYQPHHPQVNGIPMQPATCTRSAPATVPL</sequence>
<reference evidence="3" key="2">
    <citation type="journal article" date="2021" name="Sci. Data">
        <title>Chromosome-scale genome sequencing, assembly and annotation of six genomes from subfamily Leishmaniinae.</title>
        <authorList>
            <person name="Almutairi H."/>
            <person name="Urbaniak M.D."/>
            <person name="Bates M.D."/>
            <person name="Jariyapan N."/>
            <person name="Kwakye-Nuako G."/>
            <person name="Thomaz Soccol V."/>
            <person name="Al-Salem W.S."/>
            <person name="Dillon R.J."/>
            <person name="Bates P.A."/>
            <person name="Gatherer D."/>
        </authorList>
    </citation>
    <scope>NUCLEOTIDE SEQUENCE [LARGE SCALE GENOMIC DNA]</scope>
</reference>
<dbReference type="Proteomes" id="UP000673552">
    <property type="component" value="Unassembled WGS sequence"/>
</dbReference>
<comment type="caution">
    <text evidence="2">The sequence shown here is derived from an EMBL/GenBank/DDBJ whole genome shotgun (WGS) entry which is preliminary data.</text>
</comment>
<evidence type="ECO:0000256" key="1">
    <source>
        <dbReference type="SAM" id="MobiDB-lite"/>
    </source>
</evidence>
<evidence type="ECO:0000313" key="3">
    <source>
        <dbReference type="Proteomes" id="UP000673552"/>
    </source>
</evidence>
<reference evidence="3" key="1">
    <citation type="journal article" date="2021" name="Microbiol. Resour. Announc.">
        <title>LGAAP: Leishmaniinae Genome Assembly and Annotation Pipeline.</title>
        <authorList>
            <person name="Almutairi H."/>
            <person name="Urbaniak M.D."/>
            <person name="Bates M.D."/>
            <person name="Jariyapan N."/>
            <person name="Kwakye-Nuako G."/>
            <person name="Thomaz-Soccol V."/>
            <person name="Al-Salem W.S."/>
            <person name="Dillon R.J."/>
            <person name="Bates P.A."/>
            <person name="Gatherer D."/>
        </authorList>
    </citation>
    <scope>NUCLEOTIDE SEQUENCE [LARGE SCALE GENOMIC DNA]</scope>
</reference>
<dbReference type="OrthoDB" id="266058at2759"/>
<dbReference type="AlphaFoldDB" id="A0A836KJW1"/>
<feature type="region of interest" description="Disordered" evidence="1">
    <location>
        <begin position="364"/>
        <end position="390"/>
    </location>
</feature>
<dbReference type="RefSeq" id="XP_067178116.1">
    <property type="nucleotide sequence ID" value="XM_067322751.1"/>
</dbReference>
<dbReference type="GeneID" id="92515263"/>
<accession>A0A836KJW1</accession>